<accession>A0ABV8EVY5</accession>
<dbReference type="InterPro" id="IPR008872">
    <property type="entry name" value="Toxin_P42"/>
</dbReference>
<evidence type="ECO:0000259" key="1">
    <source>
        <dbReference type="Pfam" id="PF05431"/>
    </source>
</evidence>
<dbReference type="Proteomes" id="UP001595698">
    <property type="component" value="Unassembled WGS sequence"/>
</dbReference>
<comment type="caution">
    <text evidence="2">The sequence shown here is derived from an EMBL/GenBank/DDBJ whole genome shotgun (WGS) entry which is preliminary data.</text>
</comment>
<keyword evidence="3" id="KW-1185">Reference proteome</keyword>
<dbReference type="RefSeq" id="WP_386189567.1">
    <property type="nucleotide sequence ID" value="NZ_JBHSBC010000009.1"/>
</dbReference>
<reference evidence="3" key="1">
    <citation type="journal article" date="2019" name="Int. J. Syst. Evol. Microbiol.">
        <title>The Global Catalogue of Microorganisms (GCM) 10K type strain sequencing project: providing services to taxonomists for standard genome sequencing and annotation.</title>
        <authorList>
            <consortium name="The Broad Institute Genomics Platform"/>
            <consortium name="The Broad Institute Genome Sequencing Center for Infectious Disease"/>
            <person name="Wu L."/>
            <person name="Ma J."/>
        </authorList>
    </citation>
    <scope>NUCLEOTIDE SEQUENCE [LARGE SCALE GENOMIC DNA]</scope>
    <source>
        <strain evidence="3">TBRC 7912</strain>
    </source>
</reference>
<dbReference type="Pfam" id="PF05431">
    <property type="entry name" value="Toxin_10"/>
    <property type="match status" value="1"/>
</dbReference>
<evidence type="ECO:0000313" key="2">
    <source>
        <dbReference type="EMBL" id="MFC3980517.1"/>
    </source>
</evidence>
<protein>
    <recommendedName>
        <fullName evidence="1">Insecticidal crystal toxin domain-containing protein</fullName>
    </recommendedName>
</protein>
<name>A0ABV8EVY5_9ACTN</name>
<evidence type="ECO:0000313" key="3">
    <source>
        <dbReference type="Proteomes" id="UP001595698"/>
    </source>
</evidence>
<sequence length="361" mass="40262">MAFTGPAVGKRYKIKHVKSGRYLAHAQLAKGQVYEYVFYPTSADPDYFMVLIWGSPHLECLKSVDGESLFTSLSPVKPESGGQTENTVQDEKKAIFELEAVGDNFLFRHPDTDTYLHSWVRNADFTLLRAGSREQAAGDVFALEETGTYDAVVKAWEEAKSITGAIPSPPKLTSLNKPADDYPTDPKEGPLTGKTVVPWFLVERDGTHNADWQAFNTPYYVIDRHSRWHLEKFQVYANNTTESREWSTTVGVTKTESTEIDRTLNMSVTAEAGFAFEGISAGVSTTVSKGLDVRCVKATETSWTGTYKESKQIAPVGGDEAIGTWLRHDQYRIYRADGQHLLIPFEVVDPTPHQDSYTDKA</sequence>
<proteinExistence type="predicted"/>
<dbReference type="EMBL" id="JBHSBC010000009">
    <property type="protein sequence ID" value="MFC3980517.1"/>
    <property type="molecule type" value="Genomic_DNA"/>
</dbReference>
<feature type="domain" description="Insecticidal crystal toxin" evidence="1">
    <location>
        <begin position="191"/>
        <end position="350"/>
    </location>
</feature>
<gene>
    <name evidence="2" type="ORF">ACFOYY_10320</name>
</gene>
<organism evidence="2 3">
    <name type="scientific">Streptosporangium jomthongense</name>
    <dbReference type="NCBI Taxonomy" id="1193683"/>
    <lineage>
        <taxon>Bacteria</taxon>
        <taxon>Bacillati</taxon>
        <taxon>Actinomycetota</taxon>
        <taxon>Actinomycetes</taxon>
        <taxon>Streptosporangiales</taxon>
        <taxon>Streptosporangiaceae</taxon>
        <taxon>Streptosporangium</taxon>
    </lineage>
</organism>